<sequence>MLTKKTLLATTLTTSISIALFSGFSAQAETFKFVEHSKNQDAETLIVFQAGEQRSSELSRLDKLSNQQISAALAIDAFTGEKNHVVEILMPNGIEVNRLVVIGLGDTKAMNAGQINNIGASVTAYLSKSSTDDIKILTAGISDSNSNASFASELAHGINLRAYQFDKYLSEKKPAEKNYTIKVAEPVKAAASYQQLSAIEQGVFLARDLISEVPTEMGPVQFAAAAKELKKLGVKVTVLEPKQIKKLGMGALHAVGRGSAEGARLVIAHWQGNDEAPIALVGKGITFDSGGYNIKATGDSISRMKSDMAGAAAVLGTVKAMAIQKADVNVVAVMAMAANMVSETAFAPGDVVMTAEGLSVEVLNTDAEGRLVLADGLWYAREFYQPQVMIDVATLTGSKVRALGKRYTGLFSDDDALVNELTISGLAVDEKVWRLPLAYDDLLKSPIADLKNAGYGGPGATTAAVFLQQFTGDTKWAHLDIAGSALAAKDVGITPTGGTGHGVRLLSHWIMSQDK</sequence>
<keyword evidence="12" id="KW-1185">Reference proteome</keyword>
<dbReference type="PANTHER" id="PTHR11963">
    <property type="entry name" value="LEUCINE AMINOPEPTIDASE-RELATED"/>
    <property type="match status" value="1"/>
</dbReference>
<dbReference type="SUPFAM" id="SSF52949">
    <property type="entry name" value="Macro domain-like"/>
    <property type="match status" value="1"/>
</dbReference>
<comment type="subcellular location">
    <subcellularLocation>
        <location evidence="8">Cytoplasm</location>
    </subcellularLocation>
</comment>
<evidence type="ECO:0000313" key="11">
    <source>
        <dbReference type="EMBL" id="TRY15340.1"/>
    </source>
</evidence>
<dbReference type="Gene3D" id="3.40.220.10">
    <property type="entry name" value="Leucine Aminopeptidase, subunit E, domain 1"/>
    <property type="match status" value="1"/>
</dbReference>
<dbReference type="Pfam" id="PF02789">
    <property type="entry name" value="Peptidase_M17_N"/>
    <property type="match status" value="1"/>
</dbReference>
<feature type="binding site" evidence="8">
    <location>
        <position position="288"/>
    </location>
    <ligand>
        <name>Mn(2+)</name>
        <dbReference type="ChEBI" id="CHEBI:29035"/>
        <label>1</label>
    </ligand>
</feature>
<dbReference type="PANTHER" id="PTHR11963:SF23">
    <property type="entry name" value="CYTOSOL AMINOPEPTIDASE"/>
    <property type="match status" value="1"/>
</dbReference>
<dbReference type="SUPFAM" id="SSF53187">
    <property type="entry name" value="Zn-dependent exopeptidases"/>
    <property type="match status" value="1"/>
</dbReference>
<keyword evidence="8" id="KW-0479">Metal-binding</keyword>
<dbReference type="Pfam" id="PF00883">
    <property type="entry name" value="Peptidase_M17"/>
    <property type="match status" value="1"/>
</dbReference>
<feature type="binding site" evidence="8">
    <location>
        <position position="288"/>
    </location>
    <ligand>
        <name>Mn(2+)</name>
        <dbReference type="ChEBI" id="CHEBI:29035"/>
        <label>2</label>
    </ligand>
</feature>
<gene>
    <name evidence="8" type="primary">pepA</name>
    <name evidence="11" type="ORF">FN961_04570</name>
</gene>
<dbReference type="GO" id="GO:0070006">
    <property type="term" value="F:metalloaminopeptidase activity"/>
    <property type="evidence" value="ECO:0007669"/>
    <property type="project" value="InterPro"/>
</dbReference>
<evidence type="ECO:0000256" key="3">
    <source>
        <dbReference type="ARBA" id="ARBA00009528"/>
    </source>
</evidence>
<evidence type="ECO:0000313" key="12">
    <source>
        <dbReference type="Proteomes" id="UP000318126"/>
    </source>
</evidence>
<dbReference type="AlphaFoldDB" id="A0A553JSC2"/>
<feature type="binding site" evidence="8">
    <location>
        <position position="307"/>
    </location>
    <ligand>
        <name>Mn(2+)</name>
        <dbReference type="ChEBI" id="CHEBI:29035"/>
        <label>2</label>
    </ligand>
</feature>
<comment type="function">
    <text evidence="8">Presumably involved in the processing and regular turnover of intracellular proteins. Catalyzes the removal of unsubstituted N-terminal amino acids from various peptides.</text>
</comment>
<evidence type="ECO:0000256" key="4">
    <source>
        <dbReference type="ARBA" id="ARBA00022438"/>
    </source>
</evidence>
<evidence type="ECO:0000256" key="5">
    <source>
        <dbReference type="ARBA" id="ARBA00022670"/>
    </source>
</evidence>
<dbReference type="HAMAP" id="MF_00181">
    <property type="entry name" value="Cytosol_peptidase_M17"/>
    <property type="match status" value="1"/>
</dbReference>
<dbReference type="GO" id="GO:0005737">
    <property type="term" value="C:cytoplasm"/>
    <property type="evidence" value="ECO:0007669"/>
    <property type="project" value="UniProtKB-SubCell"/>
</dbReference>
<feature type="active site" evidence="8">
    <location>
        <position position="295"/>
    </location>
</feature>
<dbReference type="PROSITE" id="PS00631">
    <property type="entry name" value="CYTOSOL_AP"/>
    <property type="match status" value="1"/>
</dbReference>
<dbReference type="RefSeq" id="WP_143563372.1">
    <property type="nucleotide sequence ID" value="NZ_BMPL01000037.1"/>
</dbReference>
<keyword evidence="9" id="KW-0732">Signal</keyword>
<comment type="catalytic activity">
    <reaction evidence="1 8">
        <text>Release of an N-terminal amino acid, Xaa-|-Yaa-, in which Xaa is preferably Leu, but may be other amino acids including Pro although not Arg or Lys, and Yaa may be Pro. Amino acid amides and methyl esters are also readily hydrolyzed, but rates on arylamides are exceedingly low.</text>
        <dbReference type="EC" id="3.4.11.1"/>
    </reaction>
</comment>
<feature type="binding site" evidence="8">
    <location>
        <position position="368"/>
    </location>
    <ligand>
        <name>Mn(2+)</name>
        <dbReference type="ChEBI" id="CHEBI:29035"/>
        <label>1</label>
    </ligand>
</feature>
<keyword evidence="8" id="KW-0963">Cytoplasm</keyword>
<evidence type="ECO:0000256" key="1">
    <source>
        <dbReference type="ARBA" id="ARBA00000135"/>
    </source>
</evidence>
<comment type="similarity">
    <text evidence="3 8">Belongs to the peptidase M17 family.</text>
</comment>
<dbReference type="InterPro" id="IPR000819">
    <property type="entry name" value="Peptidase_M17_C"/>
</dbReference>
<feature type="signal peptide" evidence="9">
    <location>
        <begin position="1"/>
        <end position="28"/>
    </location>
</feature>
<feature type="binding site" evidence="8">
    <location>
        <position position="368"/>
    </location>
    <ligand>
        <name>Mn(2+)</name>
        <dbReference type="ChEBI" id="CHEBI:29035"/>
        <label>2</label>
    </ligand>
</feature>
<keyword evidence="4 8" id="KW-0031">Aminopeptidase</keyword>
<dbReference type="PRINTS" id="PR00481">
    <property type="entry name" value="LAMNOPPTDASE"/>
</dbReference>
<dbReference type="Proteomes" id="UP000318126">
    <property type="component" value="Unassembled WGS sequence"/>
</dbReference>
<accession>A0A553JSC2</accession>
<dbReference type="GO" id="GO:0030145">
    <property type="term" value="F:manganese ion binding"/>
    <property type="evidence" value="ECO:0007669"/>
    <property type="project" value="UniProtKB-UniRule"/>
</dbReference>
<feature type="chain" id="PRO_5022124527" description="Probable cytosol aminopeptidase" evidence="9">
    <location>
        <begin position="29"/>
        <end position="515"/>
    </location>
</feature>
<feature type="active site" evidence="8">
    <location>
        <position position="370"/>
    </location>
</feature>
<comment type="catalytic activity">
    <reaction evidence="2 8">
        <text>Release of an N-terminal amino acid, preferentially leucine, but not glutamic or aspartic acids.</text>
        <dbReference type="EC" id="3.4.11.10"/>
    </reaction>
</comment>
<reference evidence="12" key="1">
    <citation type="submission" date="2019-07" db="EMBL/GenBank/DDBJ databases">
        <title>Shewanella sp. YLB-08 draft genomic sequence.</title>
        <authorList>
            <person name="Yu L."/>
        </authorList>
    </citation>
    <scope>NUCLEOTIDE SEQUENCE [LARGE SCALE GENOMIC DNA]</scope>
    <source>
        <strain evidence="12">JCM 20706</strain>
    </source>
</reference>
<feature type="binding site" evidence="8">
    <location>
        <position position="366"/>
    </location>
    <ligand>
        <name>Mn(2+)</name>
        <dbReference type="ChEBI" id="CHEBI:29035"/>
        <label>1</label>
    </ligand>
</feature>
<evidence type="ECO:0000259" key="10">
    <source>
        <dbReference type="PROSITE" id="PS00631"/>
    </source>
</evidence>
<comment type="cofactor">
    <cofactor evidence="8">
        <name>Mn(2+)</name>
        <dbReference type="ChEBI" id="CHEBI:29035"/>
    </cofactor>
    <text evidence="8">Binds 2 manganese ions per subunit.</text>
</comment>
<evidence type="ECO:0000256" key="7">
    <source>
        <dbReference type="ARBA" id="ARBA00023211"/>
    </source>
</evidence>
<dbReference type="InterPro" id="IPR008283">
    <property type="entry name" value="Peptidase_M17_N"/>
</dbReference>
<proteinExistence type="inferred from homology"/>
<organism evidence="11 12">
    <name type="scientific">Shewanella hanedai</name>
    <name type="common">Alteromonas hanedai</name>
    <dbReference type="NCBI Taxonomy" id="25"/>
    <lineage>
        <taxon>Bacteria</taxon>
        <taxon>Pseudomonadati</taxon>
        <taxon>Pseudomonadota</taxon>
        <taxon>Gammaproteobacteria</taxon>
        <taxon>Alteromonadales</taxon>
        <taxon>Shewanellaceae</taxon>
        <taxon>Shewanella</taxon>
    </lineage>
</organism>
<evidence type="ECO:0000256" key="2">
    <source>
        <dbReference type="ARBA" id="ARBA00000967"/>
    </source>
</evidence>
<dbReference type="InterPro" id="IPR011356">
    <property type="entry name" value="Leucine_aapep/pepB"/>
</dbReference>
<keyword evidence="7 8" id="KW-0464">Manganese</keyword>
<feature type="binding site" evidence="8">
    <location>
        <position position="283"/>
    </location>
    <ligand>
        <name>Mn(2+)</name>
        <dbReference type="ChEBI" id="CHEBI:29035"/>
        <label>2</label>
    </ligand>
</feature>
<evidence type="ECO:0000256" key="6">
    <source>
        <dbReference type="ARBA" id="ARBA00022801"/>
    </source>
</evidence>
<dbReference type="EC" id="3.4.11.1" evidence="8"/>
<dbReference type="InterPro" id="IPR023042">
    <property type="entry name" value="Peptidase_M17_leu_NH2_pept"/>
</dbReference>
<protein>
    <recommendedName>
        <fullName evidence="8">Probable cytosol aminopeptidase</fullName>
        <ecNumber evidence="8">3.4.11.1</ecNumber>
    </recommendedName>
    <alternativeName>
        <fullName evidence="8">Leucine aminopeptidase</fullName>
        <shortName evidence="8">LAP</shortName>
        <ecNumber evidence="8">3.4.11.10</ecNumber>
    </alternativeName>
    <alternativeName>
        <fullName evidence="8">Leucyl aminopeptidase</fullName>
    </alternativeName>
</protein>
<dbReference type="CDD" id="cd00433">
    <property type="entry name" value="Peptidase_M17"/>
    <property type="match status" value="1"/>
</dbReference>
<dbReference type="Gene3D" id="3.40.630.10">
    <property type="entry name" value="Zn peptidases"/>
    <property type="match status" value="1"/>
</dbReference>
<comment type="caution">
    <text evidence="11">The sequence shown here is derived from an EMBL/GenBank/DDBJ whole genome shotgun (WGS) entry which is preliminary data.</text>
</comment>
<dbReference type="NCBIfam" id="NF002077">
    <property type="entry name" value="PRK00913.2-4"/>
    <property type="match status" value="1"/>
</dbReference>
<dbReference type="EMBL" id="VKGK01000004">
    <property type="protein sequence ID" value="TRY15340.1"/>
    <property type="molecule type" value="Genomic_DNA"/>
</dbReference>
<dbReference type="OrthoDB" id="9809354at2"/>
<evidence type="ECO:0000256" key="8">
    <source>
        <dbReference type="HAMAP-Rule" id="MF_00181"/>
    </source>
</evidence>
<name>A0A553JSC2_SHEHA</name>
<dbReference type="GO" id="GO:0006508">
    <property type="term" value="P:proteolysis"/>
    <property type="evidence" value="ECO:0007669"/>
    <property type="project" value="UniProtKB-KW"/>
</dbReference>
<dbReference type="InterPro" id="IPR043472">
    <property type="entry name" value="Macro_dom-like"/>
</dbReference>
<dbReference type="EC" id="3.4.11.10" evidence="8"/>
<feature type="domain" description="Cytosol aminopeptidase" evidence="10">
    <location>
        <begin position="364"/>
        <end position="371"/>
    </location>
</feature>
<keyword evidence="6 8" id="KW-0378">Hydrolase</keyword>
<keyword evidence="5 8" id="KW-0645">Protease</keyword>
<evidence type="ECO:0000256" key="9">
    <source>
        <dbReference type="SAM" id="SignalP"/>
    </source>
</evidence>